<dbReference type="InterPro" id="IPR043129">
    <property type="entry name" value="ATPase_NBD"/>
</dbReference>
<evidence type="ECO:0000256" key="7">
    <source>
        <dbReference type="HAMAP-Rule" id="MF_01273"/>
    </source>
</evidence>
<evidence type="ECO:0000313" key="8">
    <source>
        <dbReference type="EMBL" id="KKI64613.1"/>
    </source>
</evidence>
<feature type="binding site" evidence="7">
    <location>
        <position position="99"/>
    </location>
    <ligand>
        <name>ATP</name>
        <dbReference type="ChEBI" id="CHEBI:30616"/>
    </ligand>
</feature>
<feature type="binding site" evidence="7">
    <location>
        <begin position="6"/>
        <end position="13"/>
    </location>
    <ligand>
        <name>ATP</name>
        <dbReference type="ChEBI" id="CHEBI:30616"/>
    </ligand>
</feature>
<comment type="catalytic activity">
    <reaction evidence="7">
        <text>(R)-pantothenate + ATP = (R)-4'-phosphopantothenate + ADP + H(+)</text>
        <dbReference type="Rhea" id="RHEA:16373"/>
        <dbReference type="ChEBI" id="CHEBI:10986"/>
        <dbReference type="ChEBI" id="CHEBI:15378"/>
        <dbReference type="ChEBI" id="CHEBI:29032"/>
        <dbReference type="ChEBI" id="CHEBI:30616"/>
        <dbReference type="ChEBI" id="CHEBI:456216"/>
        <dbReference type="EC" id="2.7.1.33"/>
    </reaction>
</comment>
<evidence type="ECO:0000256" key="2">
    <source>
        <dbReference type="ARBA" id="ARBA00022679"/>
    </source>
</evidence>
<dbReference type="Gene3D" id="3.30.420.40">
    <property type="match status" value="1"/>
</dbReference>
<dbReference type="UniPathway" id="UPA00241">
    <property type="reaction ID" value="UER00352"/>
</dbReference>
<evidence type="ECO:0000256" key="6">
    <source>
        <dbReference type="ARBA" id="ARBA00022993"/>
    </source>
</evidence>
<keyword evidence="3 7" id="KW-0547">Nucleotide-binding</keyword>
<sequence length="266" mass="28979">MKIGIDAGGTLIKIVQEDNGNRQYTTKLTTEINEVIDWLGQQSCESISLTGGQAGTIQNKLKCESRIFVEFDAAAKGLELLLEEQGHHLDNYIFTNVGTGTSLHYSNGEKQQRVGGVGAGGGMIQGLGYLLTGLKDYKQLTDTAQKGEREFIDLKVKHIYKDSEPPISGDLTAANFGHVLHNLDKDFSDSDKLASLIGVVGEVITTMAITVAREYGTENVAYIGSSFHNNHLLKEVVKDYTILRGFKPFYIEHGAFSGALGAIHLQ</sequence>
<keyword evidence="2 7" id="KW-0808">Transferase</keyword>
<keyword evidence="4 7" id="KW-0418">Kinase</keyword>
<dbReference type="PATRIC" id="fig|74704.6.peg.2434"/>
<dbReference type="PIRSF" id="PIRSF036940">
    <property type="entry name" value="PanK_bac_aCoA"/>
    <property type="match status" value="1"/>
</dbReference>
<dbReference type="EMBL" id="LAKJ01000007">
    <property type="protein sequence ID" value="KKI64613.1"/>
    <property type="molecule type" value="Genomic_DNA"/>
</dbReference>
<proteinExistence type="inferred from homology"/>
<comment type="function">
    <text evidence="7">Catalyzes the phosphorylation of pantothenate (Pan), the first step in CoA biosynthesis.</text>
</comment>
<feature type="active site" description="Proton acceptor" evidence="7">
    <location>
        <position position="70"/>
    </location>
</feature>
<keyword evidence="6 7" id="KW-0173">Coenzyme A biosynthesis</keyword>
<feature type="binding site" evidence="7">
    <location>
        <position position="225"/>
    </location>
    <ligand>
        <name>ATP</name>
        <dbReference type="ChEBI" id="CHEBI:30616"/>
    </ligand>
</feature>
<dbReference type="HAMAP" id="MF_01273">
    <property type="entry name" value="Pantothen_kinase_2"/>
    <property type="match status" value="1"/>
</dbReference>
<accession>A0A0M2P3U7</accession>
<comment type="subcellular location">
    <subcellularLocation>
        <location evidence="7">Cytoplasm</location>
    </subcellularLocation>
</comment>
<keyword evidence="5 7" id="KW-0067">ATP-binding</keyword>
<comment type="pathway">
    <text evidence="7">Cofactor biosynthesis; coenzyme A biosynthesis; CoA from (R)-pantothenate: step 1/5.</text>
</comment>
<dbReference type="PANTHER" id="PTHR12280">
    <property type="entry name" value="PANTOTHENATE KINASE"/>
    <property type="match status" value="1"/>
</dbReference>
<organism evidence="8 9">
    <name type="scientific">Staphylococcus cohnii subsp. cohnii</name>
    <dbReference type="NCBI Taxonomy" id="74704"/>
    <lineage>
        <taxon>Bacteria</taxon>
        <taxon>Bacillati</taxon>
        <taxon>Bacillota</taxon>
        <taxon>Bacilli</taxon>
        <taxon>Bacillales</taxon>
        <taxon>Staphylococcaceae</taxon>
        <taxon>Staphylococcus</taxon>
        <taxon>Staphylococcus cohnii species complex</taxon>
    </lineage>
</organism>
<dbReference type="GO" id="GO:0005524">
    <property type="term" value="F:ATP binding"/>
    <property type="evidence" value="ECO:0007669"/>
    <property type="project" value="UniProtKB-UniRule"/>
</dbReference>
<dbReference type="GO" id="GO:0005829">
    <property type="term" value="C:cytosol"/>
    <property type="evidence" value="ECO:0007669"/>
    <property type="project" value="TreeGrafter"/>
</dbReference>
<dbReference type="Pfam" id="PF03630">
    <property type="entry name" value="Fumble"/>
    <property type="match status" value="1"/>
</dbReference>
<evidence type="ECO:0000256" key="4">
    <source>
        <dbReference type="ARBA" id="ARBA00022777"/>
    </source>
</evidence>
<dbReference type="PANTHER" id="PTHR12280:SF20">
    <property type="entry name" value="4'-PHOSPHOPANTETHEINE PHOSPHATASE"/>
    <property type="match status" value="1"/>
</dbReference>
<dbReference type="AlphaFoldDB" id="A0A0M2P3U7"/>
<comment type="subunit">
    <text evidence="7">Homodimer.</text>
</comment>
<keyword evidence="1 7" id="KW-0963">Cytoplasm</keyword>
<gene>
    <name evidence="7" type="primary">coaW</name>
    <name evidence="8" type="ORF">UF66_2340</name>
</gene>
<evidence type="ECO:0000256" key="3">
    <source>
        <dbReference type="ARBA" id="ARBA00022741"/>
    </source>
</evidence>
<dbReference type="SUPFAM" id="SSF53067">
    <property type="entry name" value="Actin-like ATPase domain"/>
    <property type="match status" value="1"/>
</dbReference>
<protein>
    <recommendedName>
        <fullName evidence="7">Type II pantothenate kinase</fullName>
        <ecNumber evidence="7">2.7.1.33</ecNumber>
    </recommendedName>
    <alternativeName>
        <fullName evidence="7">PanK-II</fullName>
    </alternativeName>
    <alternativeName>
        <fullName evidence="7">Pantothenic acid kinase</fullName>
    </alternativeName>
</protein>
<feature type="binding site" evidence="7">
    <location>
        <begin position="121"/>
        <end position="125"/>
    </location>
    <ligand>
        <name>ATP</name>
        <dbReference type="ChEBI" id="CHEBI:30616"/>
    </ligand>
</feature>
<dbReference type="GO" id="GO:0015937">
    <property type="term" value="P:coenzyme A biosynthetic process"/>
    <property type="evidence" value="ECO:0007669"/>
    <property type="project" value="UniProtKB-UniRule"/>
</dbReference>
<comment type="similarity">
    <text evidence="7">Belongs to the type II pantothenate kinase family.</text>
</comment>
<evidence type="ECO:0000313" key="9">
    <source>
        <dbReference type="Proteomes" id="UP000034455"/>
    </source>
</evidence>
<comment type="caution">
    <text evidence="8">The sequence shown here is derived from an EMBL/GenBank/DDBJ whole genome shotgun (WGS) entry which is preliminary data.</text>
</comment>
<dbReference type="InterPro" id="IPR004567">
    <property type="entry name" value="Type_II_PanK"/>
</dbReference>
<dbReference type="EC" id="2.7.1.33" evidence="7"/>
<dbReference type="Proteomes" id="UP000034455">
    <property type="component" value="Unassembled WGS sequence"/>
</dbReference>
<reference evidence="8 9" key="1">
    <citation type="submission" date="2015-03" db="EMBL/GenBank/DDBJ databases">
        <title>Genome Assembly of Staphylococcus cohnii subsp. cohnii strain G22B2.</title>
        <authorList>
            <person name="Nair G."/>
            <person name="Kaur G."/>
            <person name="Khatri I."/>
            <person name="Singh N.K."/>
            <person name="Sathyabama S."/>
            <person name="Maurya S.K."/>
            <person name="Subramanian S."/>
            <person name="Agrewala J.N."/>
            <person name="Mayilraj S."/>
        </authorList>
    </citation>
    <scope>NUCLEOTIDE SEQUENCE [LARGE SCALE GENOMIC DNA]</scope>
    <source>
        <strain evidence="8 9">G22B2</strain>
    </source>
</reference>
<feature type="binding site" evidence="7">
    <location>
        <position position="137"/>
    </location>
    <ligand>
        <name>ATP</name>
        <dbReference type="ChEBI" id="CHEBI:30616"/>
    </ligand>
</feature>
<dbReference type="GeneID" id="58096970"/>
<evidence type="ECO:0000256" key="5">
    <source>
        <dbReference type="ARBA" id="ARBA00022840"/>
    </source>
</evidence>
<dbReference type="InterPro" id="IPR011602">
    <property type="entry name" value="Type_II_PanK_bac"/>
</dbReference>
<dbReference type="NCBIfam" id="NF009842">
    <property type="entry name" value="PRK13317.1"/>
    <property type="match status" value="1"/>
</dbReference>
<dbReference type="GO" id="GO:0004594">
    <property type="term" value="F:pantothenate kinase activity"/>
    <property type="evidence" value="ECO:0007669"/>
    <property type="project" value="UniProtKB-UniRule"/>
</dbReference>
<dbReference type="NCBIfam" id="TIGR00555">
    <property type="entry name" value="panK_eukar"/>
    <property type="match status" value="1"/>
</dbReference>
<name>A0A0M2P3U7_STACC</name>
<dbReference type="RefSeq" id="WP_019468276.1">
    <property type="nucleotide sequence ID" value="NZ_BKAS01000023.1"/>
</dbReference>
<evidence type="ECO:0000256" key="1">
    <source>
        <dbReference type="ARBA" id="ARBA00022490"/>
    </source>
</evidence>